<evidence type="ECO:0000313" key="2">
    <source>
        <dbReference type="EMBL" id="KXT01161.1"/>
    </source>
</evidence>
<evidence type="ECO:0000259" key="1">
    <source>
        <dbReference type="Pfam" id="PF01979"/>
    </source>
</evidence>
<dbReference type="AlphaFoldDB" id="A0A139HFB5"/>
<keyword evidence="3" id="KW-1185">Reference proteome</keyword>
<dbReference type="SUPFAM" id="SSF51556">
    <property type="entry name" value="Metallo-dependent hydrolases"/>
    <property type="match status" value="1"/>
</dbReference>
<feature type="domain" description="Amidohydrolase-related" evidence="1">
    <location>
        <begin position="51"/>
        <end position="407"/>
    </location>
</feature>
<dbReference type="STRING" id="321146.A0A139HFB5"/>
<dbReference type="EMBL" id="LFZN01000060">
    <property type="protein sequence ID" value="KXT01161.1"/>
    <property type="molecule type" value="Genomic_DNA"/>
</dbReference>
<dbReference type="Proteomes" id="UP000070133">
    <property type="component" value="Unassembled WGS sequence"/>
</dbReference>
<dbReference type="Gene3D" id="2.30.40.10">
    <property type="entry name" value="Urease, subunit C, domain 1"/>
    <property type="match status" value="1"/>
</dbReference>
<gene>
    <name evidence="2" type="ORF">AC578_607</name>
</gene>
<dbReference type="Gene3D" id="3.30.110.90">
    <property type="entry name" value="Amidohydrolase"/>
    <property type="match status" value="1"/>
</dbReference>
<evidence type="ECO:0000313" key="3">
    <source>
        <dbReference type="Proteomes" id="UP000070133"/>
    </source>
</evidence>
<dbReference type="GO" id="GO:0016810">
    <property type="term" value="F:hydrolase activity, acting on carbon-nitrogen (but not peptide) bonds"/>
    <property type="evidence" value="ECO:0007669"/>
    <property type="project" value="InterPro"/>
</dbReference>
<organism evidence="2 3">
    <name type="scientific">Pseudocercospora eumusae</name>
    <dbReference type="NCBI Taxonomy" id="321146"/>
    <lineage>
        <taxon>Eukaryota</taxon>
        <taxon>Fungi</taxon>
        <taxon>Dikarya</taxon>
        <taxon>Ascomycota</taxon>
        <taxon>Pezizomycotina</taxon>
        <taxon>Dothideomycetes</taxon>
        <taxon>Dothideomycetidae</taxon>
        <taxon>Mycosphaerellales</taxon>
        <taxon>Mycosphaerellaceae</taxon>
        <taxon>Pseudocercospora</taxon>
    </lineage>
</organism>
<comment type="caution">
    <text evidence="2">The sequence shown here is derived from an EMBL/GenBank/DDBJ whole genome shotgun (WGS) entry which is preliminary data.</text>
</comment>
<dbReference type="Gene3D" id="3.40.50.10910">
    <property type="entry name" value="Amidohydrolase"/>
    <property type="match status" value="1"/>
</dbReference>
<dbReference type="InterPro" id="IPR011059">
    <property type="entry name" value="Metal-dep_hydrolase_composite"/>
</dbReference>
<dbReference type="PANTHER" id="PTHR43135">
    <property type="entry name" value="ALPHA-D-RIBOSE 1-METHYLPHOSPHONATE 5-TRIPHOSPHATE DIPHOSPHATASE"/>
    <property type="match status" value="1"/>
</dbReference>
<dbReference type="InterPro" id="IPR051781">
    <property type="entry name" value="Metallo-dep_Hydrolase"/>
</dbReference>
<name>A0A139HFB5_9PEZI</name>
<dbReference type="SUPFAM" id="SSF51338">
    <property type="entry name" value="Composite domain of metallo-dependent hydrolases"/>
    <property type="match status" value="1"/>
</dbReference>
<dbReference type="Pfam" id="PF01979">
    <property type="entry name" value="Amidohydro_1"/>
    <property type="match status" value="1"/>
</dbReference>
<accession>A0A139HFB5</accession>
<proteinExistence type="predicted"/>
<dbReference type="InterPro" id="IPR032466">
    <property type="entry name" value="Metal_Hydrolase"/>
</dbReference>
<reference evidence="2 3" key="1">
    <citation type="submission" date="2015-07" db="EMBL/GenBank/DDBJ databases">
        <title>Comparative genomics of the Sigatoka disease complex on banana suggests a link between parallel evolutionary changes in Pseudocercospora fijiensis and Pseudocercospora eumusae and increased virulence on the banana host.</title>
        <authorList>
            <person name="Chang T.-C."/>
            <person name="Salvucci A."/>
            <person name="Crous P.W."/>
            <person name="Stergiopoulos I."/>
        </authorList>
    </citation>
    <scope>NUCLEOTIDE SEQUENCE [LARGE SCALE GENOMIC DNA]</scope>
    <source>
        <strain evidence="2 3">CBS 114824</strain>
    </source>
</reference>
<dbReference type="PANTHER" id="PTHR43135:SF3">
    <property type="entry name" value="ALPHA-D-RIBOSE 1-METHYLPHOSPHONATE 5-TRIPHOSPHATE DIPHOSPHATASE"/>
    <property type="match status" value="1"/>
</dbReference>
<protein>
    <recommendedName>
        <fullName evidence="1">Amidohydrolase-related domain-containing protein</fullName>
    </recommendedName>
</protein>
<dbReference type="Gene3D" id="1.20.58.520">
    <property type="entry name" value="Amidohydrolase"/>
    <property type="match status" value="1"/>
</dbReference>
<dbReference type="OrthoDB" id="5595695at2759"/>
<dbReference type="InterPro" id="IPR006680">
    <property type="entry name" value="Amidohydro-rel"/>
</dbReference>
<sequence>MASFLISDVRIFDGQQTIENGSVLVENGKISKVSSEPIQFQGTKYSKPGHTLLPGFIDTHIHANSGNERALPQSLRFGCTTVCDMHNEWENILKLKKQQEAGDCADLKTTSFAATIENGWPMPIILMHTDSPKTRAELATWPKLETTEDAVSYVNQRVEEGVDYIKLMHESGTVMNQTFRKPTIDLQKAVIHEAHKHGLTVVAHALSLDDAIEILEAGVDGTTHTIVDQAPNQRLIDAYKKHNAHCSPTLSTLGSATSEGKSQQEKYAHDARIEGLLGKEERDRLCQCMAFAQGNGQACEHAYESVRQMKAVGVPVLLGTDAAGPALGTAWGLTAHQELVIFVEQCGFTPEEALIAATSLPAKRFKFSDRGNIKEGLRADLLLVEGNPLKNIDDTLNIRGVWTQGQLCSSYRDKLQKS</sequence>